<organism evidence="2 3">
    <name type="scientific">Rhodocollybia butyracea</name>
    <dbReference type="NCBI Taxonomy" id="206335"/>
    <lineage>
        <taxon>Eukaryota</taxon>
        <taxon>Fungi</taxon>
        <taxon>Dikarya</taxon>
        <taxon>Basidiomycota</taxon>
        <taxon>Agaricomycotina</taxon>
        <taxon>Agaricomycetes</taxon>
        <taxon>Agaricomycetidae</taxon>
        <taxon>Agaricales</taxon>
        <taxon>Marasmiineae</taxon>
        <taxon>Omphalotaceae</taxon>
        <taxon>Rhodocollybia</taxon>
    </lineage>
</organism>
<protein>
    <recommendedName>
        <fullName evidence="1">F-box domain-containing protein</fullName>
    </recommendedName>
</protein>
<evidence type="ECO:0000259" key="1">
    <source>
        <dbReference type="PROSITE" id="PS50181"/>
    </source>
</evidence>
<dbReference type="PROSITE" id="PS50181">
    <property type="entry name" value="FBOX"/>
    <property type="match status" value="1"/>
</dbReference>
<comment type="caution">
    <text evidence="2">The sequence shown here is derived from an EMBL/GenBank/DDBJ whole genome shotgun (WGS) entry which is preliminary data.</text>
</comment>
<evidence type="ECO:0000313" key="3">
    <source>
        <dbReference type="Proteomes" id="UP000772434"/>
    </source>
</evidence>
<dbReference type="SUPFAM" id="SSF81383">
    <property type="entry name" value="F-box domain"/>
    <property type="match status" value="1"/>
</dbReference>
<name>A0A9P5P5H5_9AGAR</name>
<reference evidence="2" key="1">
    <citation type="submission" date="2020-11" db="EMBL/GenBank/DDBJ databases">
        <authorList>
            <consortium name="DOE Joint Genome Institute"/>
            <person name="Ahrendt S."/>
            <person name="Riley R."/>
            <person name="Andreopoulos W."/>
            <person name="Labutti K."/>
            <person name="Pangilinan J."/>
            <person name="Ruiz-Duenas F.J."/>
            <person name="Barrasa J.M."/>
            <person name="Sanchez-Garcia M."/>
            <person name="Camarero S."/>
            <person name="Miyauchi S."/>
            <person name="Serrano A."/>
            <person name="Linde D."/>
            <person name="Babiker R."/>
            <person name="Drula E."/>
            <person name="Ayuso-Fernandez I."/>
            <person name="Pacheco R."/>
            <person name="Padilla G."/>
            <person name="Ferreira P."/>
            <person name="Barriuso J."/>
            <person name="Kellner H."/>
            <person name="Castanera R."/>
            <person name="Alfaro M."/>
            <person name="Ramirez L."/>
            <person name="Pisabarro A.G."/>
            <person name="Kuo A."/>
            <person name="Tritt A."/>
            <person name="Lipzen A."/>
            <person name="He G."/>
            <person name="Yan M."/>
            <person name="Ng V."/>
            <person name="Cullen D."/>
            <person name="Martin F."/>
            <person name="Rosso M.-N."/>
            <person name="Henrissat B."/>
            <person name="Hibbett D."/>
            <person name="Martinez A.T."/>
            <person name="Grigoriev I.V."/>
        </authorList>
    </citation>
    <scope>NUCLEOTIDE SEQUENCE</scope>
    <source>
        <strain evidence="2">AH 40177</strain>
    </source>
</reference>
<dbReference type="InterPro" id="IPR036047">
    <property type="entry name" value="F-box-like_dom_sf"/>
</dbReference>
<gene>
    <name evidence="2" type="ORF">BDP27DRAFT_1456279</name>
</gene>
<dbReference type="CDD" id="cd09917">
    <property type="entry name" value="F-box_SF"/>
    <property type="match status" value="1"/>
</dbReference>
<evidence type="ECO:0000313" key="2">
    <source>
        <dbReference type="EMBL" id="KAF9028416.1"/>
    </source>
</evidence>
<dbReference type="Proteomes" id="UP000772434">
    <property type="component" value="Unassembled WGS sequence"/>
</dbReference>
<dbReference type="EMBL" id="JADNRY010000735">
    <property type="protein sequence ID" value="KAF9028416.1"/>
    <property type="molecule type" value="Genomic_DNA"/>
</dbReference>
<keyword evidence="3" id="KW-1185">Reference proteome</keyword>
<sequence length="469" mass="53092">MVTLMDLPEELLCSICEKAEPSTLLSLAASCKRLNRIAGSQYLLFISHDSQRPLLFVADKETSIAMSFNTLRNIMSIAGSTSRVTTVTFQFSFSAEKTLQQIRLATFLLQRIQHPLNSIQIFFSGVKSDIPYFSPSFNMFPSFNGEFGRLLWEAHRLRCSSLTLFGIIPFTQDCFKFSPLINTSLSYFAVDAAFLLSRAQRGWLIELLNASKAISHIRAYGSEGWTHILPKLRLPSITGISFIGKAVGTPSAIEILAEFCNRHQNLCRIDCGSYQSKTSLTPCQYSLSQMQELRASVSQLLYFVSDPSRLCNLKVIEIQCPELDLHLPSMSSHSTTGLWHLFSCLCDRPSIQELIVPANFPGLEKDVLSKTQSSLESRFIYLTKLQFREFHSLAEPARQDFLKWSSKVFPSLKSLELAYSMSMGWDAEQTSCFARTVAKELPLIENLTLEYRTRRVREWIEDPLESTKA</sequence>
<accession>A0A9P5P5H5</accession>
<dbReference type="SUPFAM" id="SSF52047">
    <property type="entry name" value="RNI-like"/>
    <property type="match status" value="1"/>
</dbReference>
<dbReference type="InterPro" id="IPR001810">
    <property type="entry name" value="F-box_dom"/>
</dbReference>
<dbReference type="AlphaFoldDB" id="A0A9P5P5H5"/>
<feature type="domain" description="F-box" evidence="1">
    <location>
        <begin position="1"/>
        <end position="48"/>
    </location>
</feature>
<proteinExistence type="predicted"/>
<dbReference type="Pfam" id="PF12937">
    <property type="entry name" value="F-box-like"/>
    <property type="match status" value="1"/>
</dbReference>